<dbReference type="EMBL" id="JACJJL010000002">
    <property type="protein sequence ID" value="MBM6660411.1"/>
    <property type="molecule type" value="Genomic_DNA"/>
</dbReference>
<protein>
    <submittedName>
        <fullName evidence="9">TolC family protein</fullName>
    </submittedName>
</protein>
<gene>
    <name evidence="9" type="ORF">H6B30_01335</name>
</gene>
<dbReference type="GO" id="GO:1990281">
    <property type="term" value="C:efflux pump complex"/>
    <property type="evidence" value="ECO:0007669"/>
    <property type="project" value="TreeGrafter"/>
</dbReference>
<evidence type="ECO:0000256" key="6">
    <source>
        <dbReference type="ARBA" id="ARBA00023136"/>
    </source>
</evidence>
<dbReference type="GO" id="GO:0015562">
    <property type="term" value="F:efflux transmembrane transporter activity"/>
    <property type="evidence" value="ECO:0007669"/>
    <property type="project" value="InterPro"/>
</dbReference>
<keyword evidence="5" id="KW-0812">Transmembrane</keyword>
<evidence type="ECO:0000313" key="9">
    <source>
        <dbReference type="EMBL" id="MBM6660411.1"/>
    </source>
</evidence>
<evidence type="ECO:0000256" key="7">
    <source>
        <dbReference type="ARBA" id="ARBA00023237"/>
    </source>
</evidence>
<accession>A0A938WJW4</accession>
<reference evidence="9 10" key="1">
    <citation type="journal article" date="2021" name="Sci. Rep.">
        <title>The distribution of antibiotic resistance genes in chicken gut microbiota commensals.</title>
        <authorList>
            <person name="Juricova H."/>
            <person name="Matiasovicova J."/>
            <person name="Kubasova T."/>
            <person name="Cejkova D."/>
            <person name="Rychlik I."/>
        </authorList>
    </citation>
    <scope>NUCLEOTIDE SEQUENCE [LARGE SCALE GENOMIC DNA]</scope>
    <source>
        <strain evidence="9 10">An819</strain>
    </source>
</reference>
<dbReference type="InterPro" id="IPR003423">
    <property type="entry name" value="OMP_efflux"/>
</dbReference>
<dbReference type="RefSeq" id="WP_205107165.1">
    <property type="nucleotide sequence ID" value="NZ_JACJJL010000002.1"/>
</dbReference>
<keyword evidence="8" id="KW-0732">Signal</keyword>
<dbReference type="Gene3D" id="1.20.1600.10">
    <property type="entry name" value="Outer membrane efflux proteins (OEP)"/>
    <property type="match status" value="1"/>
</dbReference>
<proteinExistence type="inferred from homology"/>
<feature type="chain" id="PRO_5038080651" evidence="8">
    <location>
        <begin position="20"/>
        <end position="447"/>
    </location>
</feature>
<dbReference type="InterPro" id="IPR051906">
    <property type="entry name" value="TolC-like"/>
</dbReference>
<evidence type="ECO:0000256" key="3">
    <source>
        <dbReference type="ARBA" id="ARBA00022448"/>
    </source>
</evidence>
<evidence type="ECO:0000256" key="8">
    <source>
        <dbReference type="SAM" id="SignalP"/>
    </source>
</evidence>
<keyword evidence="7" id="KW-0998">Cell outer membrane</keyword>
<dbReference type="Pfam" id="PF02321">
    <property type="entry name" value="OEP"/>
    <property type="match status" value="2"/>
</dbReference>
<keyword evidence="4" id="KW-1134">Transmembrane beta strand</keyword>
<name>A0A938WJW4_9BACT</name>
<organism evidence="9 10">
    <name type="scientific">Marseilla massiliensis</name>
    <dbReference type="NCBI Taxonomy" id="1841864"/>
    <lineage>
        <taxon>Bacteria</taxon>
        <taxon>Pseudomonadati</taxon>
        <taxon>Bacteroidota</taxon>
        <taxon>Bacteroidia</taxon>
        <taxon>Bacteroidales</taxon>
        <taxon>Prevotellaceae</taxon>
        <taxon>Marseilla</taxon>
    </lineage>
</organism>
<dbReference type="PANTHER" id="PTHR30026">
    <property type="entry name" value="OUTER MEMBRANE PROTEIN TOLC"/>
    <property type="match status" value="1"/>
</dbReference>
<comment type="caution">
    <text evidence="9">The sequence shown here is derived from an EMBL/GenBank/DDBJ whole genome shotgun (WGS) entry which is preliminary data.</text>
</comment>
<dbReference type="GO" id="GO:0009279">
    <property type="term" value="C:cell outer membrane"/>
    <property type="evidence" value="ECO:0007669"/>
    <property type="project" value="UniProtKB-SubCell"/>
</dbReference>
<keyword evidence="10" id="KW-1185">Reference proteome</keyword>
<sequence>MNMRLMFVLLAALPSALCAQGGVMSLKECIETGIRNNLTLAESRIDMEKSRTALTQSRSRLLPVIAADFMLTDYFMKPANVTSGTLLGNDFPDEPTWQKIQSMQYAVAAGVKVSVPLYSQTILAASKVAQTLVNLSSLGYEKAVEDLTVQIGNVYYLAQASQLQQRLLDENISRMKELYAITEEMFKGGVVMETDLSRVKINMESLTAQRDRYATLYEQQLNLLRFLLDLPPETSVGVVEMAADVPAAYIGVRSEMLPELRLIAAKGELAERQAKAVRAGYVPSVMLGGQLGAVGYQEKLRHFFHTDGETHNWFGNTYLALTVHIPIFDGNDKRLRRRQYEYDRHQAMVEYEQKRKQMDKDYGDALLQLRHNIEVFNTQQKSYRQAVSVYEVTGEKYKEGVASMPELLQDEMRLRNAQSACVQAHCMCDMARLELLKLSGALDELTR</sequence>
<dbReference type="GO" id="GO:0015288">
    <property type="term" value="F:porin activity"/>
    <property type="evidence" value="ECO:0007669"/>
    <property type="project" value="TreeGrafter"/>
</dbReference>
<dbReference type="PANTHER" id="PTHR30026:SF20">
    <property type="entry name" value="OUTER MEMBRANE PROTEIN TOLC"/>
    <property type="match status" value="1"/>
</dbReference>
<evidence type="ECO:0000256" key="2">
    <source>
        <dbReference type="ARBA" id="ARBA00007613"/>
    </source>
</evidence>
<evidence type="ECO:0000256" key="4">
    <source>
        <dbReference type="ARBA" id="ARBA00022452"/>
    </source>
</evidence>
<keyword evidence="3" id="KW-0813">Transport</keyword>
<comment type="similarity">
    <text evidence="2">Belongs to the outer membrane factor (OMF) (TC 1.B.17) family.</text>
</comment>
<dbReference type="SUPFAM" id="SSF56954">
    <property type="entry name" value="Outer membrane efflux proteins (OEP)"/>
    <property type="match status" value="1"/>
</dbReference>
<feature type="signal peptide" evidence="8">
    <location>
        <begin position="1"/>
        <end position="19"/>
    </location>
</feature>
<dbReference type="AlphaFoldDB" id="A0A938WJW4"/>
<comment type="subcellular location">
    <subcellularLocation>
        <location evidence="1">Cell outer membrane</location>
    </subcellularLocation>
</comment>
<dbReference type="Proteomes" id="UP000764045">
    <property type="component" value="Unassembled WGS sequence"/>
</dbReference>
<evidence type="ECO:0000256" key="5">
    <source>
        <dbReference type="ARBA" id="ARBA00022692"/>
    </source>
</evidence>
<evidence type="ECO:0000313" key="10">
    <source>
        <dbReference type="Proteomes" id="UP000764045"/>
    </source>
</evidence>
<evidence type="ECO:0000256" key="1">
    <source>
        <dbReference type="ARBA" id="ARBA00004442"/>
    </source>
</evidence>
<keyword evidence="6" id="KW-0472">Membrane</keyword>